<comment type="caution">
    <text evidence="1">The sequence shown here is derived from an EMBL/GenBank/DDBJ whole genome shotgun (WGS) entry which is preliminary data.</text>
</comment>
<dbReference type="EMBL" id="CM051398">
    <property type="protein sequence ID" value="KAJ4717832.1"/>
    <property type="molecule type" value="Genomic_DNA"/>
</dbReference>
<reference evidence="1 2" key="1">
    <citation type="journal article" date="2023" name="Science">
        <title>Complex scaffold remodeling in plant triterpene biosynthesis.</title>
        <authorList>
            <person name="De La Pena R."/>
            <person name="Hodgson H."/>
            <person name="Liu J.C."/>
            <person name="Stephenson M.J."/>
            <person name="Martin A.C."/>
            <person name="Owen C."/>
            <person name="Harkess A."/>
            <person name="Leebens-Mack J."/>
            <person name="Jimenez L.E."/>
            <person name="Osbourn A."/>
            <person name="Sattely E.S."/>
        </authorList>
    </citation>
    <scope>NUCLEOTIDE SEQUENCE [LARGE SCALE GENOMIC DNA]</scope>
    <source>
        <strain evidence="2">cv. JPN11</strain>
        <tissue evidence="1">Leaf</tissue>
    </source>
</reference>
<organism evidence="1 2">
    <name type="scientific">Melia azedarach</name>
    <name type="common">Chinaberry tree</name>
    <dbReference type="NCBI Taxonomy" id="155640"/>
    <lineage>
        <taxon>Eukaryota</taxon>
        <taxon>Viridiplantae</taxon>
        <taxon>Streptophyta</taxon>
        <taxon>Embryophyta</taxon>
        <taxon>Tracheophyta</taxon>
        <taxon>Spermatophyta</taxon>
        <taxon>Magnoliopsida</taxon>
        <taxon>eudicotyledons</taxon>
        <taxon>Gunneridae</taxon>
        <taxon>Pentapetalae</taxon>
        <taxon>rosids</taxon>
        <taxon>malvids</taxon>
        <taxon>Sapindales</taxon>
        <taxon>Meliaceae</taxon>
        <taxon>Melia</taxon>
    </lineage>
</organism>
<accession>A0ACC1Y291</accession>
<evidence type="ECO:0000313" key="1">
    <source>
        <dbReference type="EMBL" id="KAJ4717832.1"/>
    </source>
</evidence>
<dbReference type="Proteomes" id="UP001164539">
    <property type="component" value="Chromosome 5"/>
</dbReference>
<keyword evidence="2" id="KW-1185">Reference proteome</keyword>
<proteinExistence type="predicted"/>
<evidence type="ECO:0000313" key="2">
    <source>
        <dbReference type="Proteomes" id="UP001164539"/>
    </source>
</evidence>
<sequence length="503" mass="56480">MKQKRERKMETGAHGIEENIQGLYEASLRGSVSSLNTLMQNDPLIFHKISLTSFTQTPLHISSLLGHLDFTKLVLTQKSELAMELDSLKHTPLHLACAEGHLEIVRELLKVNRCACLVEDQDGRIPLHLAAMRGRVEVVKELVNAERKSISEQLCGDTVLHLCVKFNQLEVLKVLVELVDDEEFLNLRNHGGYTILHLSAILRQFQTTNFLLSIPKIRVDVDSLIENGLALEPICKSDGEIQHKLQAASAGSTFPTNITQKAPPPNAAIAQTYEAQAAEIVQPIFTRLKELLKFNNDRFEKTRGNLMVVATLIATMSFQVAVNPPGGFWQEDTSSDQGCPDGKSVCKAGTAIQAYKYNNNKNKTENSYKQIFSNKYHNFIACSTISFCASLSIILLLISGIPLGNRISVGILILGMFISVLFTAATYMISIGFVQAPDDQQFFEEIVLYYFRFWVLLLLVIVGIHVLRFCWWILKKLFGFLFWLVKNLLKVFTPANQLPRTLV</sequence>
<protein>
    <submittedName>
        <fullName evidence="1">Ankyrin repeat-containing protein</fullName>
    </submittedName>
</protein>
<gene>
    <name evidence="1" type="ORF">OWV82_009598</name>
</gene>
<name>A0ACC1Y291_MELAZ</name>